<reference evidence="1" key="1">
    <citation type="submission" date="2018-11" db="EMBL/GenBank/DDBJ databases">
        <authorList>
            <consortium name="Pathogen Informatics"/>
        </authorList>
    </citation>
    <scope>NUCLEOTIDE SEQUENCE</scope>
</reference>
<comment type="caution">
    <text evidence="1">The sequence shown here is derived from an EMBL/GenBank/DDBJ whole genome shotgun (WGS) entry which is preliminary data.</text>
</comment>
<proteinExistence type="predicted"/>
<dbReference type="Proteomes" id="UP000784294">
    <property type="component" value="Unassembled WGS sequence"/>
</dbReference>
<accession>A0A3S5BP65</accession>
<evidence type="ECO:0000313" key="2">
    <source>
        <dbReference type="Proteomes" id="UP000784294"/>
    </source>
</evidence>
<dbReference type="EMBL" id="CAAALY010012495">
    <property type="protein sequence ID" value="VEL11676.1"/>
    <property type="molecule type" value="Genomic_DNA"/>
</dbReference>
<keyword evidence="2" id="KW-1185">Reference proteome</keyword>
<gene>
    <name evidence="1" type="ORF">PXEA_LOCUS5116</name>
</gene>
<dbReference type="AlphaFoldDB" id="A0A3S5BP65"/>
<sequence length="137" mass="15508">MLLTTRLRMALGLLMQRCGEVEPAVQFIRDETDLCELYFSTSPLLHFAVIGYPLPSSPFVKTTPAERLGLGKTDVNHYDNGDSCPFHSDLAEAVPLWGFQQRSRCPFDPLGCGCVFRKSPVSQEAYRQNEKSRFFSR</sequence>
<protein>
    <submittedName>
        <fullName evidence="1">Uncharacterized protein</fullName>
    </submittedName>
</protein>
<organism evidence="1 2">
    <name type="scientific">Protopolystoma xenopodis</name>
    <dbReference type="NCBI Taxonomy" id="117903"/>
    <lineage>
        <taxon>Eukaryota</taxon>
        <taxon>Metazoa</taxon>
        <taxon>Spiralia</taxon>
        <taxon>Lophotrochozoa</taxon>
        <taxon>Platyhelminthes</taxon>
        <taxon>Monogenea</taxon>
        <taxon>Polyopisthocotylea</taxon>
        <taxon>Polystomatidea</taxon>
        <taxon>Polystomatidae</taxon>
        <taxon>Protopolystoma</taxon>
    </lineage>
</organism>
<name>A0A3S5BP65_9PLAT</name>
<evidence type="ECO:0000313" key="1">
    <source>
        <dbReference type="EMBL" id="VEL11676.1"/>
    </source>
</evidence>